<accession>A0A077W624</accession>
<dbReference type="EMBL" id="AAHUQY010000021">
    <property type="protein sequence ID" value="ECA5342761.1"/>
    <property type="molecule type" value="Genomic_DNA"/>
</dbReference>
<name>A0A077W624_SALTM</name>
<sequence length="135" mass="15035">MSPELVSGIARVAHEKLLSVLTECGTKKTKGTCLFASYLVCYLAKTKGLDAVVRGGNGADDGGIFTESGGFGHYWCELNFEEVQYYIDITSEQFGFHPYIVKRVNDITGWPRYIPGDQETVDSHLEQLLRDGYTE</sequence>
<reference evidence="3" key="4">
    <citation type="submission" date="2019-06" db="EMBL/GenBank/DDBJ databases">
        <authorList>
            <consortium name="NCBI Pathogen Detection Project"/>
        </authorList>
    </citation>
    <scope>NUCLEOTIDE SEQUENCE</scope>
    <source>
        <strain evidence="3">Salmonella enterica</strain>
    </source>
</reference>
<keyword evidence="1" id="KW-0614">Plasmid</keyword>
<evidence type="ECO:0000313" key="3">
    <source>
        <dbReference type="EMBL" id="HAB3533180.1"/>
    </source>
</evidence>
<evidence type="ECO:0008006" key="4">
    <source>
        <dbReference type="Google" id="ProtNLM"/>
    </source>
</evidence>
<geneLocation type="plasmid" evidence="1">
    <name>pIMP4-SEM1</name>
</geneLocation>
<organism evidence="2">
    <name type="scientific">Salmonella typhimurium</name>
    <dbReference type="NCBI Taxonomy" id="90371"/>
    <lineage>
        <taxon>Bacteria</taxon>
        <taxon>Pseudomonadati</taxon>
        <taxon>Pseudomonadota</taxon>
        <taxon>Gammaproteobacteria</taxon>
        <taxon>Enterobacterales</taxon>
        <taxon>Enterobacteriaceae</taxon>
        <taxon>Salmonella</taxon>
    </lineage>
</organism>
<dbReference type="EMBL" id="DAAGLI010000047">
    <property type="protein sequence ID" value="HAB3533180.1"/>
    <property type="molecule type" value="Genomic_DNA"/>
</dbReference>
<dbReference type="InterPro" id="IPR038765">
    <property type="entry name" value="Papain-like_cys_pep_sf"/>
</dbReference>
<protein>
    <recommendedName>
        <fullName evidence="4">Transglutaminase domain-containing protein</fullName>
    </recommendedName>
</protein>
<proteinExistence type="predicted"/>
<evidence type="ECO:0000313" key="2">
    <source>
        <dbReference type="EMBL" id="ECA5342761.1"/>
    </source>
</evidence>
<gene>
    <name evidence="2" type="ORF">ELS01_20475</name>
    <name evidence="3" type="ORF">GJE27_25775</name>
</gene>
<reference evidence="1" key="1">
    <citation type="journal article" date="2016" name="Sci. Rep.">
        <title>Isolation and plasmid characterization of carbapenemase (IMP-4) producing Salmonella enterica Typhimurium from cats.</title>
        <authorList>
            <person name="Abraham S."/>
            <person name="O'Dea M."/>
            <person name="Trott D.J."/>
            <person name="Abraham R.J."/>
            <person name="Hughes D."/>
            <person name="Pang S."/>
            <person name="McKew G."/>
            <person name="Cheong E.Y."/>
            <person name="Merlino J."/>
            <person name="Saputra S."/>
            <person name="Malik R."/>
            <person name="Gottlieb T."/>
        </authorList>
    </citation>
    <scope>NUCLEOTIDE SEQUENCE</scope>
    <source>
        <strain evidence="1">MU1</strain>
        <plasmid evidence="1">pIMP4-SEM1</plasmid>
    </source>
</reference>
<dbReference type="AlphaFoldDB" id="A0A077W624"/>
<dbReference type="SUPFAM" id="SSF54001">
    <property type="entry name" value="Cysteine proteinases"/>
    <property type="match status" value="1"/>
</dbReference>
<reference evidence="2" key="3">
    <citation type="submission" date="2018-12" db="EMBL/GenBank/DDBJ databases">
        <authorList>
            <person name="Ashton P.M."/>
            <person name="Dallman T."/>
            <person name="Nair S."/>
            <person name="De Pinna E."/>
            <person name="Peters T."/>
            <person name="Grant K."/>
        </authorList>
    </citation>
    <scope>NUCLEOTIDE SEQUENCE</scope>
    <source>
        <strain evidence="2">582921</strain>
    </source>
</reference>
<reference evidence="3" key="2">
    <citation type="journal article" date="2018" name="Genome Biol.">
        <title>SKESA: strategic k-mer extension for scrupulous assemblies.</title>
        <authorList>
            <person name="Souvorov A."/>
            <person name="Agarwala R."/>
            <person name="Lipman D.J."/>
        </authorList>
    </citation>
    <scope>NUCLEOTIDE SEQUENCE</scope>
    <source>
        <strain evidence="3">Salmonella enterica</strain>
    </source>
</reference>
<dbReference type="EMBL" id="KX810825">
    <property type="protein sequence ID" value="APA22865.1"/>
    <property type="molecule type" value="Genomic_DNA"/>
</dbReference>
<evidence type="ECO:0000313" key="1">
    <source>
        <dbReference type="EMBL" id="APA22865.1"/>
    </source>
</evidence>
<dbReference type="RefSeq" id="WP_001371904.1">
    <property type="nucleotide sequence ID" value="NC_024983.1"/>
</dbReference>